<dbReference type="EMBL" id="CP120371">
    <property type="protein sequence ID" value="WEX83204.1"/>
    <property type="molecule type" value="Genomic_DNA"/>
</dbReference>
<evidence type="ECO:0008006" key="5">
    <source>
        <dbReference type="Google" id="ProtNLM"/>
    </source>
</evidence>
<evidence type="ECO:0000313" key="4">
    <source>
        <dbReference type="Proteomes" id="UP001235547"/>
    </source>
</evidence>
<feature type="signal peptide" evidence="2">
    <location>
        <begin position="1"/>
        <end position="25"/>
    </location>
</feature>
<accession>A0ABY8CX34</accession>
<dbReference type="SUPFAM" id="SSF48452">
    <property type="entry name" value="TPR-like"/>
    <property type="match status" value="1"/>
</dbReference>
<gene>
    <name evidence="3" type="ORF">PYH38_005568</name>
</gene>
<proteinExistence type="predicted"/>
<reference evidence="3 4" key="1">
    <citation type="submission" date="2023-03" db="EMBL/GenBank/DDBJ databases">
        <authorList>
            <person name="Kaur S."/>
            <person name="Espinosa-Saiz D."/>
            <person name="Velazquez E."/>
            <person name="Menendez E."/>
            <person name="diCenzo G.C."/>
        </authorList>
    </citation>
    <scope>NUCLEOTIDE SEQUENCE [LARGE SCALE GENOMIC DNA]</scope>
    <source>
        <strain evidence="3 4">LMG 27395</strain>
    </source>
</reference>
<dbReference type="InterPro" id="IPR011990">
    <property type="entry name" value="TPR-like_helical_dom_sf"/>
</dbReference>
<evidence type="ECO:0000313" key="3">
    <source>
        <dbReference type="EMBL" id="WEX83204.1"/>
    </source>
</evidence>
<dbReference type="Proteomes" id="UP001235547">
    <property type="component" value="Chromosome 1"/>
</dbReference>
<feature type="chain" id="PRO_5045229681" description="Tetratricopeptide repeat protein" evidence="2">
    <location>
        <begin position="26"/>
        <end position="182"/>
    </location>
</feature>
<keyword evidence="2" id="KW-0732">Signal</keyword>
<dbReference type="Pfam" id="PF14559">
    <property type="entry name" value="TPR_19"/>
    <property type="match status" value="1"/>
</dbReference>
<feature type="repeat" description="TPR" evidence="1">
    <location>
        <begin position="98"/>
        <end position="131"/>
    </location>
</feature>
<keyword evidence="4" id="KW-1185">Reference proteome</keyword>
<evidence type="ECO:0000256" key="2">
    <source>
        <dbReference type="SAM" id="SignalP"/>
    </source>
</evidence>
<keyword evidence="1" id="KW-0802">TPR repeat</keyword>
<protein>
    <recommendedName>
        <fullName evidence="5">Tetratricopeptide repeat protein</fullName>
    </recommendedName>
</protein>
<organism evidence="3 4">
    <name type="scientific">Sinorhizobium numidicum</name>
    <dbReference type="NCBI Taxonomy" id="680248"/>
    <lineage>
        <taxon>Bacteria</taxon>
        <taxon>Pseudomonadati</taxon>
        <taxon>Pseudomonadota</taxon>
        <taxon>Alphaproteobacteria</taxon>
        <taxon>Hyphomicrobiales</taxon>
        <taxon>Rhizobiaceae</taxon>
        <taxon>Sinorhizobium/Ensifer group</taxon>
        <taxon>Sinorhizobium</taxon>
    </lineage>
</organism>
<evidence type="ECO:0000256" key="1">
    <source>
        <dbReference type="PROSITE-ProRule" id="PRU00339"/>
    </source>
</evidence>
<sequence length="182" mass="20519">MINRTTVLFTLAAFTASIASQAAMAIGEDNSEPPKKTKTSTECREGQVWDAKRNRCVDAKRSDLSDDILFDAARELAYAEQYENAIEVLGAMKDQQSARVLNYLGYANRKAGRTELGMQYYRRALQADENYILARSYMGQALVEQGRMQEAKLQLVEIRDRGGENTWAYKALLQSLGGIRQY</sequence>
<name>A0ABY8CX34_9HYPH</name>
<dbReference type="InterPro" id="IPR019734">
    <property type="entry name" value="TPR_rpt"/>
</dbReference>
<dbReference type="RefSeq" id="WP_280734011.1">
    <property type="nucleotide sequence ID" value="NZ_CP120368.1"/>
</dbReference>
<dbReference type="PROSITE" id="PS50005">
    <property type="entry name" value="TPR"/>
    <property type="match status" value="1"/>
</dbReference>
<dbReference type="Gene3D" id="1.25.40.10">
    <property type="entry name" value="Tetratricopeptide repeat domain"/>
    <property type="match status" value="1"/>
</dbReference>